<dbReference type="RefSeq" id="WP_308480074.1">
    <property type="nucleotide sequence ID" value="NZ_OY726397.1"/>
</dbReference>
<organism evidence="1 2">
    <name type="scientific">[Mycobacterium] burgundiense</name>
    <dbReference type="NCBI Taxonomy" id="3064286"/>
    <lineage>
        <taxon>Bacteria</taxon>
        <taxon>Bacillati</taxon>
        <taxon>Actinomycetota</taxon>
        <taxon>Actinomycetes</taxon>
        <taxon>Mycobacteriales</taxon>
        <taxon>Mycobacteriaceae</taxon>
        <taxon>Mycolicibacterium</taxon>
    </lineage>
</organism>
<reference evidence="1 2" key="1">
    <citation type="submission" date="2023-08" db="EMBL/GenBank/DDBJ databases">
        <authorList>
            <person name="Folkvardsen B D."/>
            <person name="Norman A."/>
        </authorList>
    </citation>
    <scope>NUCLEOTIDE SEQUENCE [LARGE SCALE GENOMIC DNA]</scope>
    <source>
        <strain evidence="1 2">Mu0053</strain>
    </source>
</reference>
<sequence length="73" mass="7601">MISTSYRVGGMVTAADARAVKDSLSAVPGIGAVATEIMPGGESTLILKHKEDIALDRAVIEAAVRKAGRYTLE</sequence>
<protein>
    <recommendedName>
        <fullName evidence="3">Heavy metal transporter</fullName>
    </recommendedName>
</protein>
<dbReference type="EMBL" id="OY726397">
    <property type="protein sequence ID" value="CAJ1510830.1"/>
    <property type="molecule type" value="Genomic_DNA"/>
</dbReference>
<evidence type="ECO:0000313" key="1">
    <source>
        <dbReference type="EMBL" id="CAJ1510830.1"/>
    </source>
</evidence>
<accession>A0ABM9M6M3</accession>
<evidence type="ECO:0000313" key="2">
    <source>
        <dbReference type="Proteomes" id="UP001190465"/>
    </source>
</evidence>
<evidence type="ECO:0008006" key="3">
    <source>
        <dbReference type="Google" id="ProtNLM"/>
    </source>
</evidence>
<dbReference type="InterPro" id="IPR036163">
    <property type="entry name" value="HMA_dom_sf"/>
</dbReference>
<gene>
    <name evidence="1" type="ORF">MU0053_004807</name>
</gene>
<keyword evidence="2" id="KW-1185">Reference proteome</keyword>
<dbReference type="SUPFAM" id="SSF55008">
    <property type="entry name" value="HMA, heavy metal-associated domain"/>
    <property type="match status" value="1"/>
</dbReference>
<name>A0ABM9M6M3_9MYCO</name>
<dbReference type="Proteomes" id="UP001190465">
    <property type="component" value="Chromosome"/>
</dbReference>
<proteinExistence type="predicted"/>